<feature type="signal peptide" evidence="1">
    <location>
        <begin position="1"/>
        <end position="18"/>
    </location>
</feature>
<dbReference type="STRING" id="260084.SAMN02927928_3348"/>
<keyword evidence="1" id="KW-0732">Signal</keyword>
<sequence length="122" mass="13012">MFGRLVMGMMLVAGAAQAQTAVPPAPVPQSSKQELEEFAKGCAAVYLMAADTAKGDDLSQAMVRGASTVDYYRQSTGLTAEQVNQAITDMRDRLTERLARNPQPSLKELRANCDAAFSRAGG</sequence>
<evidence type="ECO:0008006" key="4">
    <source>
        <dbReference type="Google" id="ProtNLM"/>
    </source>
</evidence>
<gene>
    <name evidence="2" type="ORF">SAMN02927928_3348</name>
</gene>
<accession>A0A1G4T9J1</accession>
<dbReference type="AlphaFoldDB" id="A0A1G4T9J1"/>
<evidence type="ECO:0000256" key="1">
    <source>
        <dbReference type="SAM" id="SignalP"/>
    </source>
</evidence>
<protein>
    <recommendedName>
        <fullName evidence="4">HdeA/HdeB family protein</fullName>
    </recommendedName>
</protein>
<dbReference type="EMBL" id="FMTS01000007">
    <property type="protein sequence ID" value="SCW78090.1"/>
    <property type="molecule type" value="Genomic_DNA"/>
</dbReference>
<dbReference type="RefSeq" id="WP_090650215.1">
    <property type="nucleotide sequence ID" value="NZ_CBCRYE010000007.1"/>
</dbReference>
<organism evidence="2 3">
    <name type="scientific">Asticcacaulis taihuensis</name>
    <dbReference type="NCBI Taxonomy" id="260084"/>
    <lineage>
        <taxon>Bacteria</taxon>
        <taxon>Pseudomonadati</taxon>
        <taxon>Pseudomonadota</taxon>
        <taxon>Alphaproteobacteria</taxon>
        <taxon>Caulobacterales</taxon>
        <taxon>Caulobacteraceae</taxon>
        <taxon>Asticcacaulis</taxon>
    </lineage>
</organism>
<name>A0A1G4T9J1_9CAUL</name>
<reference evidence="3" key="1">
    <citation type="submission" date="2016-10" db="EMBL/GenBank/DDBJ databases">
        <authorList>
            <person name="Varghese N."/>
            <person name="Submissions S."/>
        </authorList>
    </citation>
    <scope>NUCLEOTIDE SEQUENCE [LARGE SCALE GENOMIC DNA]</scope>
    <source>
        <strain evidence="3">CGMCC 1.3431</strain>
    </source>
</reference>
<evidence type="ECO:0000313" key="3">
    <source>
        <dbReference type="Proteomes" id="UP000199150"/>
    </source>
</evidence>
<proteinExistence type="predicted"/>
<feature type="chain" id="PRO_5011573885" description="HdeA/HdeB family protein" evidence="1">
    <location>
        <begin position="19"/>
        <end position="122"/>
    </location>
</feature>
<dbReference type="Proteomes" id="UP000199150">
    <property type="component" value="Unassembled WGS sequence"/>
</dbReference>
<keyword evidence="3" id="KW-1185">Reference proteome</keyword>
<evidence type="ECO:0000313" key="2">
    <source>
        <dbReference type="EMBL" id="SCW78090.1"/>
    </source>
</evidence>